<gene>
    <name evidence="1" type="ORF">AVDCRST_MAG84-4862</name>
</gene>
<feature type="non-terminal residue" evidence="1">
    <location>
        <position position="1"/>
    </location>
</feature>
<reference evidence="1" key="1">
    <citation type="submission" date="2020-02" db="EMBL/GenBank/DDBJ databases">
        <authorList>
            <person name="Meier V. D."/>
        </authorList>
    </citation>
    <scope>NUCLEOTIDE SEQUENCE</scope>
    <source>
        <strain evidence="1">AVDCRST_MAG84</strain>
    </source>
</reference>
<dbReference type="AlphaFoldDB" id="A0A6J4N8C6"/>
<dbReference type="EMBL" id="CADCTZ010001079">
    <property type="protein sequence ID" value="CAA9377973.1"/>
    <property type="molecule type" value="Genomic_DNA"/>
</dbReference>
<accession>A0A6J4N8C6</accession>
<evidence type="ECO:0000313" key="1">
    <source>
        <dbReference type="EMBL" id="CAA9377973.1"/>
    </source>
</evidence>
<sequence length="47" mass="5284">ASEMLHHCQQQARCLFHKECISCGTGILPVPQRLIENGARSRVHQSL</sequence>
<proteinExistence type="predicted"/>
<organism evidence="1">
    <name type="scientific">uncultured Microcoleus sp</name>
    <dbReference type="NCBI Taxonomy" id="259945"/>
    <lineage>
        <taxon>Bacteria</taxon>
        <taxon>Bacillati</taxon>
        <taxon>Cyanobacteriota</taxon>
        <taxon>Cyanophyceae</taxon>
        <taxon>Oscillatoriophycideae</taxon>
        <taxon>Oscillatoriales</taxon>
        <taxon>Microcoleaceae</taxon>
        <taxon>Microcoleus</taxon>
        <taxon>environmental samples</taxon>
    </lineage>
</organism>
<protein>
    <submittedName>
        <fullName evidence="1">Uncharacterized protein</fullName>
    </submittedName>
</protein>
<feature type="non-terminal residue" evidence="1">
    <location>
        <position position="47"/>
    </location>
</feature>
<name>A0A6J4N8C6_9CYAN</name>